<accession>A0A4Z1F6H5</accession>
<dbReference type="OrthoDB" id="194139at2759"/>
<proteinExistence type="predicted"/>
<gene>
    <name evidence="3" type="ORF">BTUL_0006g00730</name>
</gene>
<feature type="signal peptide" evidence="2">
    <location>
        <begin position="1"/>
        <end position="24"/>
    </location>
</feature>
<dbReference type="EMBL" id="PQXH01000006">
    <property type="protein sequence ID" value="TGO19039.1"/>
    <property type="molecule type" value="Genomic_DNA"/>
</dbReference>
<evidence type="ECO:0008006" key="5">
    <source>
        <dbReference type="Google" id="ProtNLM"/>
    </source>
</evidence>
<evidence type="ECO:0000313" key="4">
    <source>
        <dbReference type="Proteomes" id="UP000297777"/>
    </source>
</evidence>
<protein>
    <recommendedName>
        <fullName evidence="5">Major facilitator superfamily (MFS) profile domain-containing protein</fullName>
    </recommendedName>
</protein>
<feature type="compositionally biased region" description="Polar residues" evidence="1">
    <location>
        <begin position="46"/>
        <end position="55"/>
    </location>
</feature>
<keyword evidence="4" id="KW-1185">Reference proteome</keyword>
<evidence type="ECO:0000313" key="3">
    <source>
        <dbReference type="EMBL" id="TGO19039.1"/>
    </source>
</evidence>
<reference evidence="3 4" key="1">
    <citation type="submission" date="2017-12" db="EMBL/GenBank/DDBJ databases">
        <title>Comparative genomics of Botrytis spp.</title>
        <authorList>
            <person name="Valero-Jimenez C.A."/>
            <person name="Tapia P."/>
            <person name="Veloso J."/>
            <person name="Silva-Moreno E."/>
            <person name="Staats M."/>
            <person name="Valdes J.H."/>
            <person name="Van Kan J.A.L."/>
        </authorList>
    </citation>
    <scope>NUCLEOTIDE SEQUENCE [LARGE SCALE GENOMIC DNA]</scope>
    <source>
        <strain evidence="3 4">Bt9001</strain>
    </source>
</reference>
<keyword evidence="2" id="KW-0732">Signal</keyword>
<dbReference type="AlphaFoldDB" id="A0A4Z1F6H5"/>
<evidence type="ECO:0000256" key="1">
    <source>
        <dbReference type="SAM" id="MobiDB-lite"/>
    </source>
</evidence>
<dbReference type="Proteomes" id="UP000297777">
    <property type="component" value="Unassembled WGS sequence"/>
</dbReference>
<organism evidence="3 4">
    <name type="scientific">Botrytis tulipae</name>
    <dbReference type="NCBI Taxonomy" id="87230"/>
    <lineage>
        <taxon>Eukaryota</taxon>
        <taxon>Fungi</taxon>
        <taxon>Dikarya</taxon>
        <taxon>Ascomycota</taxon>
        <taxon>Pezizomycotina</taxon>
        <taxon>Leotiomycetes</taxon>
        <taxon>Helotiales</taxon>
        <taxon>Sclerotiniaceae</taxon>
        <taxon>Botrytis</taxon>
    </lineage>
</organism>
<comment type="caution">
    <text evidence="3">The sequence shown here is derived from an EMBL/GenBank/DDBJ whole genome shotgun (WGS) entry which is preliminary data.</text>
</comment>
<name>A0A4Z1F6H5_9HELO</name>
<sequence>MKSLGNYAAQLVGLALMSLALCSSLLLPTGKVAQSSTSGPEIDSASEYTKISSSRTQPIGSRHAIRGAIPLLIAGFFATLGQRVQILILQYMPEQFNISFSEVSHLISLCNPKC</sequence>
<feature type="region of interest" description="Disordered" evidence="1">
    <location>
        <begin position="32"/>
        <end position="55"/>
    </location>
</feature>
<feature type="chain" id="PRO_5021261060" description="Major facilitator superfamily (MFS) profile domain-containing protein" evidence="2">
    <location>
        <begin position="25"/>
        <end position="114"/>
    </location>
</feature>
<evidence type="ECO:0000256" key="2">
    <source>
        <dbReference type="SAM" id="SignalP"/>
    </source>
</evidence>